<gene>
    <name evidence="4" type="ORF">HPE63_00725</name>
</gene>
<comment type="caution">
    <text evidence="4">The sequence shown here is derived from an EMBL/GenBank/DDBJ whole genome shotgun (WGS) entry which is preliminary data.</text>
</comment>
<keyword evidence="2" id="KW-0378">Hydrolase</keyword>
<dbReference type="PANTHER" id="PTHR31793">
    <property type="entry name" value="4-HYDROXYBENZOYL-COA THIOESTERASE FAMILY MEMBER"/>
    <property type="match status" value="1"/>
</dbReference>
<proteinExistence type="inferred from homology"/>
<evidence type="ECO:0000313" key="5">
    <source>
        <dbReference type="Proteomes" id="UP000598350"/>
    </source>
</evidence>
<dbReference type="InterPro" id="IPR029069">
    <property type="entry name" value="HotDog_dom_sf"/>
</dbReference>
<comment type="similarity">
    <text evidence="1">Belongs to the 4-hydroxybenzoyl-CoA thioesterase family.</text>
</comment>
<evidence type="ECO:0000256" key="2">
    <source>
        <dbReference type="ARBA" id="ARBA00022801"/>
    </source>
</evidence>
<evidence type="ECO:0000313" key="4">
    <source>
        <dbReference type="EMBL" id="MBD0849176.1"/>
    </source>
</evidence>
<dbReference type="InterPro" id="IPR050563">
    <property type="entry name" value="4-hydroxybenzoyl-CoA_TE"/>
</dbReference>
<evidence type="ECO:0000259" key="3">
    <source>
        <dbReference type="Pfam" id="PF01643"/>
    </source>
</evidence>
<accession>A0ABR7V646</accession>
<dbReference type="PANTHER" id="PTHR31793:SF27">
    <property type="entry name" value="NOVEL THIOESTERASE SUPERFAMILY DOMAIN AND SAPOSIN A-TYPE DOMAIN CONTAINING PROTEIN (0610012H03RIK)"/>
    <property type="match status" value="1"/>
</dbReference>
<dbReference type="EMBL" id="JABTCG010000001">
    <property type="protein sequence ID" value="MBD0849176.1"/>
    <property type="molecule type" value="Genomic_DNA"/>
</dbReference>
<dbReference type="RefSeq" id="WP_188312315.1">
    <property type="nucleotide sequence ID" value="NZ_JABTCG010000001.1"/>
</dbReference>
<dbReference type="Gene3D" id="3.10.129.10">
    <property type="entry name" value="Hotdog Thioesterase"/>
    <property type="match status" value="1"/>
</dbReference>
<dbReference type="Pfam" id="PF01643">
    <property type="entry name" value="Acyl-ACP_TE"/>
    <property type="match status" value="1"/>
</dbReference>
<name>A0ABR7V646_9FLAO</name>
<feature type="domain" description="Acyl-ACP thioesterase N-terminal hotdog" evidence="3">
    <location>
        <begin position="3"/>
        <end position="126"/>
    </location>
</feature>
<organism evidence="4 5">
    <name type="scientific">Maribacter arenosus</name>
    <dbReference type="NCBI Taxonomy" id="1854708"/>
    <lineage>
        <taxon>Bacteria</taxon>
        <taxon>Pseudomonadati</taxon>
        <taxon>Bacteroidota</taxon>
        <taxon>Flavobacteriia</taxon>
        <taxon>Flavobacteriales</taxon>
        <taxon>Flavobacteriaceae</taxon>
        <taxon>Maribacter</taxon>
    </lineage>
</organism>
<dbReference type="CDD" id="cd00586">
    <property type="entry name" value="4HBT"/>
    <property type="match status" value="1"/>
</dbReference>
<sequence>MESYEKRIKVTKKDLDELNHVNNVRYVQWIQDISKEHWQTVAPDEMKAGILWVVKKHTIDYFSSAVEGDEILVRTFIANTKGAISVRCVEMYHHETNQLLVRSLTEWCLLNALTLKPIRISEAIKSIFVPD</sequence>
<dbReference type="SUPFAM" id="SSF54637">
    <property type="entry name" value="Thioesterase/thiol ester dehydrase-isomerase"/>
    <property type="match status" value="1"/>
</dbReference>
<keyword evidence="5" id="KW-1185">Reference proteome</keyword>
<protein>
    <submittedName>
        <fullName evidence="4">Acyl-CoA thioesterase</fullName>
    </submittedName>
</protein>
<dbReference type="InterPro" id="IPR002864">
    <property type="entry name" value="Acyl-ACP_thioesterase_NHD"/>
</dbReference>
<dbReference type="Proteomes" id="UP000598350">
    <property type="component" value="Unassembled WGS sequence"/>
</dbReference>
<reference evidence="4 5" key="1">
    <citation type="submission" date="2020-05" db="EMBL/GenBank/DDBJ databases">
        <title>The draft genome sequence of Maribacter arenosus CAU 1321.</title>
        <authorList>
            <person name="Mu L."/>
        </authorList>
    </citation>
    <scope>NUCLEOTIDE SEQUENCE [LARGE SCALE GENOMIC DNA]</scope>
    <source>
        <strain evidence="4 5">CAU 1321</strain>
    </source>
</reference>
<evidence type="ECO:0000256" key="1">
    <source>
        <dbReference type="ARBA" id="ARBA00005953"/>
    </source>
</evidence>